<dbReference type="PANTHER" id="PTHR34595:SF7">
    <property type="entry name" value="SLL1039 PROTEIN"/>
    <property type="match status" value="1"/>
</dbReference>
<reference evidence="2" key="1">
    <citation type="journal article" date="2015" name="Proc. Natl. Acad. Sci. U.S.A.">
        <title>Networks of energetic and metabolic interactions define dynamics in microbial communities.</title>
        <authorList>
            <person name="Embree M."/>
            <person name="Liu J.K."/>
            <person name="Al-Bassam M.M."/>
            <person name="Zengler K."/>
        </authorList>
    </citation>
    <scope>NUCLEOTIDE SEQUENCE</scope>
</reference>
<name>A0A0W8G6R5_9ZZZZ</name>
<organism evidence="2">
    <name type="scientific">hydrocarbon metagenome</name>
    <dbReference type="NCBI Taxonomy" id="938273"/>
    <lineage>
        <taxon>unclassified sequences</taxon>
        <taxon>metagenomes</taxon>
        <taxon>ecological metagenomes</taxon>
    </lineage>
</organism>
<comment type="caution">
    <text evidence="2">The sequence shown here is derived from an EMBL/GenBank/DDBJ whole genome shotgun (WGS) entry which is preliminary data.</text>
</comment>
<dbReference type="InterPro" id="IPR007296">
    <property type="entry name" value="DUF403"/>
</dbReference>
<dbReference type="PANTHER" id="PTHR34595">
    <property type="entry name" value="BLR5612 PROTEIN"/>
    <property type="match status" value="1"/>
</dbReference>
<dbReference type="InterPro" id="IPR051680">
    <property type="entry name" value="ATP-dep_Glu-Cys_Ligase-2"/>
</dbReference>
<dbReference type="AlphaFoldDB" id="A0A0W8G6R5"/>
<sequence>MLSRVANAVYWMSRYLERAGNLARFVEVNWHLTLDLPGAGAGEWRPLVIASGDQALFEERYGEYDAATVTTFLCFDRDYPNSIASCLWAARENARAIREVIPYEMWEQVNVFHHLVHEAANRPLQVVDNPSEFCQEIKLRDFILEGISRDAMIHDEAWHFSRLGRQLERCDKTSRILDVNCHLLLPGLSGTGQGFDSIHWSALLRATSALNAFRRCRGRISPAKVAEFLLFDHDFPRSILYGLGSAQRSLHAVTGTRMGYFSRGSERLLGQLCSDLSYLTIEDVFEQGLHRFTDRLQTRMNTIDAQLGREFFGHPGLEPAMQVEQ</sequence>
<evidence type="ECO:0000313" key="2">
    <source>
        <dbReference type="EMBL" id="KUG28777.1"/>
    </source>
</evidence>
<dbReference type="EMBL" id="LNQE01000177">
    <property type="protein sequence ID" value="KUG28777.1"/>
    <property type="molecule type" value="Genomic_DNA"/>
</dbReference>
<feature type="domain" description="DUF403" evidence="1">
    <location>
        <begin position="1"/>
        <end position="312"/>
    </location>
</feature>
<dbReference type="Pfam" id="PF04168">
    <property type="entry name" value="Alpha-E"/>
    <property type="match status" value="1"/>
</dbReference>
<protein>
    <recommendedName>
        <fullName evidence="1">DUF403 domain-containing protein</fullName>
    </recommendedName>
</protein>
<proteinExistence type="predicted"/>
<accession>A0A0W8G6R5</accession>
<gene>
    <name evidence="2" type="ORF">ASZ90_001347</name>
</gene>
<evidence type="ECO:0000259" key="1">
    <source>
        <dbReference type="Pfam" id="PF04168"/>
    </source>
</evidence>